<feature type="binding site" evidence="6">
    <location>
        <position position="250"/>
    </location>
    <ligand>
        <name>NAD(+)</name>
        <dbReference type="ChEBI" id="CHEBI:57540"/>
    </ligand>
</feature>
<sequence>MGAQEPKMRSVGVIVNPQKVSAFPLIKQVIAWLEDKGMRVLLDSAVANAMSSPAESASPREMPGNVDLLVAFGGDGTMLSVAQLMNGATTPLMGVKVGGLGFLTTVTEEEVFSTLEEVMTDKHRVEQRMMLACSVIHPDGSVDRQNVSLNDVVIQRDSLERMLTIETYVDEDFLASYACDGLIISTPTGSTAHSLSAGGPILYPEVEAIVVTPICPHMLTNRPLVLSANQVLRAAVVSKFLSTGLMIDGQIAIRLHPGDEVVVGKSPFSIRLVAPSSKSYFEVLRAKLNWGRR</sequence>
<dbReference type="AlphaFoldDB" id="A0A419F030"/>
<dbReference type="EC" id="2.7.1.23" evidence="6"/>
<protein>
    <recommendedName>
        <fullName evidence="6">NAD kinase</fullName>
        <ecNumber evidence="6">2.7.1.23</ecNumber>
    </recommendedName>
    <alternativeName>
        <fullName evidence="6">ATP-dependent NAD kinase</fullName>
    </alternativeName>
</protein>
<evidence type="ECO:0000256" key="3">
    <source>
        <dbReference type="ARBA" id="ARBA00022857"/>
    </source>
</evidence>
<dbReference type="GO" id="GO:0006741">
    <property type="term" value="P:NADP+ biosynthetic process"/>
    <property type="evidence" value="ECO:0007669"/>
    <property type="project" value="UniProtKB-UniRule"/>
</dbReference>
<name>A0A419F030_9BACT</name>
<feature type="binding site" evidence="6">
    <location>
        <begin position="191"/>
        <end position="196"/>
    </location>
    <ligand>
        <name>NAD(+)</name>
        <dbReference type="ChEBI" id="CHEBI:57540"/>
    </ligand>
</feature>
<evidence type="ECO:0000256" key="5">
    <source>
        <dbReference type="ARBA" id="ARBA00047925"/>
    </source>
</evidence>
<comment type="subcellular location">
    <subcellularLocation>
        <location evidence="6">Cytoplasm</location>
    </subcellularLocation>
</comment>
<dbReference type="HAMAP" id="MF_00361">
    <property type="entry name" value="NAD_kinase"/>
    <property type="match status" value="1"/>
</dbReference>
<accession>A0A419F030</accession>
<evidence type="ECO:0000256" key="2">
    <source>
        <dbReference type="ARBA" id="ARBA00022777"/>
    </source>
</evidence>
<feature type="binding site" evidence="6">
    <location>
        <begin position="75"/>
        <end position="76"/>
    </location>
    <ligand>
        <name>NAD(+)</name>
        <dbReference type="ChEBI" id="CHEBI:57540"/>
    </ligand>
</feature>
<dbReference type="PANTHER" id="PTHR20275">
    <property type="entry name" value="NAD KINASE"/>
    <property type="match status" value="1"/>
</dbReference>
<keyword evidence="1 6" id="KW-0808">Transferase</keyword>
<dbReference type="Proteomes" id="UP000285961">
    <property type="component" value="Unassembled WGS sequence"/>
</dbReference>
<comment type="catalytic activity">
    <reaction evidence="5 6">
        <text>NAD(+) + ATP = ADP + NADP(+) + H(+)</text>
        <dbReference type="Rhea" id="RHEA:18629"/>
        <dbReference type="ChEBI" id="CHEBI:15378"/>
        <dbReference type="ChEBI" id="CHEBI:30616"/>
        <dbReference type="ChEBI" id="CHEBI:57540"/>
        <dbReference type="ChEBI" id="CHEBI:58349"/>
        <dbReference type="ChEBI" id="CHEBI:456216"/>
        <dbReference type="EC" id="2.7.1.23"/>
    </reaction>
</comment>
<keyword evidence="3 6" id="KW-0521">NADP</keyword>
<dbReference type="EMBL" id="QZKI01000062">
    <property type="protein sequence ID" value="RJP71142.1"/>
    <property type="molecule type" value="Genomic_DNA"/>
</dbReference>
<dbReference type="InterPro" id="IPR002504">
    <property type="entry name" value="NADK"/>
</dbReference>
<dbReference type="GO" id="GO:0019674">
    <property type="term" value="P:NAD+ metabolic process"/>
    <property type="evidence" value="ECO:0007669"/>
    <property type="project" value="InterPro"/>
</dbReference>
<keyword evidence="2 6" id="KW-0418">Kinase</keyword>
<keyword evidence="6" id="KW-0067">ATP-binding</keyword>
<comment type="similarity">
    <text evidence="6">Belongs to the NAD kinase family.</text>
</comment>
<feature type="binding site" evidence="6">
    <location>
        <position position="180"/>
    </location>
    <ligand>
        <name>NAD(+)</name>
        <dbReference type="ChEBI" id="CHEBI:57540"/>
    </ligand>
</feature>
<proteinExistence type="inferred from homology"/>
<dbReference type="GO" id="GO:0005524">
    <property type="term" value="F:ATP binding"/>
    <property type="evidence" value="ECO:0007669"/>
    <property type="project" value="UniProtKB-KW"/>
</dbReference>
<evidence type="ECO:0000313" key="7">
    <source>
        <dbReference type="EMBL" id="RJP71142.1"/>
    </source>
</evidence>
<evidence type="ECO:0000256" key="4">
    <source>
        <dbReference type="ARBA" id="ARBA00023027"/>
    </source>
</evidence>
<feature type="binding site" evidence="6">
    <location>
        <position position="161"/>
    </location>
    <ligand>
        <name>NAD(+)</name>
        <dbReference type="ChEBI" id="CHEBI:57540"/>
    </ligand>
</feature>
<dbReference type="Pfam" id="PF01513">
    <property type="entry name" value="NAD_kinase"/>
    <property type="match status" value="1"/>
</dbReference>
<dbReference type="InterPro" id="IPR017438">
    <property type="entry name" value="ATP-NAD_kinase_N"/>
</dbReference>
<evidence type="ECO:0000256" key="1">
    <source>
        <dbReference type="ARBA" id="ARBA00022679"/>
    </source>
</evidence>
<feature type="active site" description="Proton acceptor" evidence="6">
    <location>
        <position position="75"/>
    </location>
</feature>
<dbReference type="Gene3D" id="3.40.50.10330">
    <property type="entry name" value="Probable inorganic polyphosphate/atp-NAD kinase, domain 1"/>
    <property type="match status" value="1"/>
</dbReference>
<comment type="function">
    <text evidence="6">Involved in the regulation of the intracellular balance of NAD and NADP, and is a key enzyme in the biosynthesis of NADP. Catalyzes specifically the phosphorylation on 2'-hydroxyl of the adenosine moiety of NAD to yield NADP.</text>
</comment>
<evidence type="ECO:0000313" key="8">
    <source>
        <dbReference type="Proteomes" id="UP000285961"/>
    </source>
</evidence>
<dbReference type="Pfam" id="PF20143">
    <property type="entry name" value="NAD_kinase_C"/>
    <property type="match status" value="1"/>
</dbReference>
<dbReference type="GO" id="GO:0051287">
    <property type="term" value="F:NAD binding"/>
    <property type="evidence" value="ECO:0007669"/>
    <property type="project" value="UniProtKB-ARBA"/>
</dbReference>
<keyword evidence="6" id="KW-0963">Cytoplasm</keyword>
<dbReference type="GO" id="GO:0003951">
    <property type="term" value="F:NAD+ kinase activity"/>
    <property type="evidence" value="ECO:0007669"/>
    <property type="project" value="UniProtKB-UniRule"/>
</dbReference>
<keyword evidence="6" id="KW-0547">Nucleotide-binding</keyword>
<keyword evidence="4 6" id="KW-0520">NAD</keyword>
<dbReference type="Gene3D" id="2.60.200.30">
    <property type="entry name" value="Probable inorganic polyphosphate/atp-NAD kinase, domain 2"/>
    <property type="match status" value="1"/>
</dbReference>
<dbReference type="GO" id="GO:0005737">
    <property type="term" value="C:cytoplasm"/>
    <property type="evidence" value="ECO:0007669"/>
    <property type="project" value="UniProtKB-SubCell"/>
</dbReference>
<dbReference type="GO" id="GO:0046872">
    <property type="term" value="F:metal ion binding"/>
    <property type="evidence" value="ECO:0007669"/>
    <property type="project" value="UniProtKB-UniRule"/>
</dbReference>
<feature type="binding site" evidence="6">
    <location>
        <begin position="150"/>
        <end position="151"/>
    </location>
    <ligand>
        <name>NAD(+)</name>
        <dbReference type="ChEBI" id="CHEBI:57540"/>
    </ligand>
</feature>
<comment type="caution">
    <text evidence="7">The sequence shown here is derived from an EMBL/GenBank/DDBJ whole genome shotgun (WGS) entry which is preliminary data.</text>
</comment>
<comment type="caution">
    <text evidence="6">Lacks conserved residue(s) required for the propagation of feature annotation.</text>
</comment>
<evidence type="ECO:0000256" key="6">
    <source>
        <dbReference type="HAMAP-Rule" id="MF_00361"/>
    </source>
</evidence>
<comment type="cofactor">
    <cofactor evidence="6">
        <name>a divalent metal cation</name>
        <dbReference type="ChEBI" id="CHEBI:60240"/>
    </cofactor>
</comment>
<gene>
    <name evidence="6" type="primary">nadK</name>
    <name evidence="7" type="ORF">C4532_08340</name>
</gene>
<dbReference type="SUPFAM" id="SSF111331">
    <property type="entry name" value="NAD kinase/diacylglycerol kinase-like"/>
    <property type="match status" value="1"/>
</dbReference>
<dbReference type="InterPro" id="IPR017437">
    <property type="entry name" value="ATP-NAD_kinase_PpnK-typ_C"/>
</dbReference>
<dbReference type="InterPro" id="IPR016064">
    <property type="entry name" value="NAD/diacylglycerol_kinase_sf"/>
</dbReference>
<dbReference type="PANTHER" id="PTHR20275:SF0">
    <property type="entry name" value="NAD KINASE"/>
    <property type="match status" value="1"/>
</dbReference>
<reference evidence="7 8" key="1">
    <citation type="journal article" date="2017" name="ISME J.">
        <title>Energy and carbon metabolisms in a deep terrestrial subsurface fluid microbial community.</title>
        <authorList>
            <person name="Momper L."/>
            <person name="Jungbluth S.P."/>
            <person name="Lee M.D."/>
            <person name="Amend J.P."/>
        </authorList>
    </citation>
    <scope>NUCLEOTIDE SEQUENCE [LARGE SCALE GENOMIC DNA]</scope>
    <source>
        <strain evidence="7">SURF_17</strain>
    </source>
</reference>
<organism evidence="7 8">
    <name type="scientific">Candidatus Abyssobacteria bacterium SURF_17</name>
    <dbReference type="NCBI Taxonomy" id="2093361"/>
    <lineage>
        <taxon>Bacteria</taxon>
        <taxon>Pseudomonadati</taxon>
        <taxon>Candidatus Hydrogenedentota</taxon>
        <taxon>Candidatus Abyssobacteria</taxon>
    </lineage>
</organism>